<feature type="transmembrane region" description="Helical" evidence="1">
    <location>
        <begin position="87"/>
        <end position="107"/>
    </location>
</feature>
<evidence type="ECO:0000313" key="2">
    <source>
        <dbReference type="EMBL" id="TQJ06152.1"/>
    </source>
</evidence>
<feature type="transmembrane region" description="Helical" evidence="1">
    <location>
        <begin position="189"/>
        <end position="211"/>
    </location>
</feature>
<feature type="transmembrane region" description="Helical" evidence="1">
    <location>
        <begin position="252"/>
        <end position="271"/>
    </location>
</feature>
<dbReference type="RefSeq" id="WP_141860234.1">
    <property type="nucleotide sequence ID" value="NZ_BAAAKA010000009.1"/>
</dbReference>
<reference evidence="2 3" key="1">
    <citation type="submission" date="2019-06" db="EMBL/GenBank/DDBJ databases">
        <title>Sequencing the genomes of 1000 actinobacteria strains.</title>
        <authorList>
            <person name="Klenk H.-P."/>
        </authorList>
    </citation>
    <scope>NUCLEOTIDE SEQUENCE [LARGE SCALE GENOMIC DNA]</scope>
    <source>
        <strain evidence="2 3">DSM 17305</strain>
    </source>
</reference>
<keyword evidence="1" id="KW-1133">Transmembrane helix</keyword>
<comment type="caution">
    <text evidence="2">The sequence shown here is derived from an EMBL/GenBank/DDBJ whole genome shotgun (WGS) entry which is preliminary data.</text>
</comment>
<sequence length="288" mass="31595">MDVSHSGDARATLRDDHVLRYTRVLSLCIVPFLVAGFVILYFFPQHTAHLWAWPLRPSMTSMVLASAYLGGSYFFVRAALERRWHVLSPGLLSVTTFATLLGVATVLHWNKFSHGNPAFWIWTALYFAAPFLVLGAWLANRRYADPAPDGLLPPAMRAVVTAIGVLAVVQGAAMYLSPATFIPLWPWTLTPLSCRTLAAVSCLGGAGLGFWRAGRWSTLRRMLEVEIVMVGAILLAALRARQQFDASKPLAWPLLIGFSALFLLSVVARVVRRGASGDSRMAADLSGW</sequence>
<feature type="transmembrane region" description="Helical" evidence="1">
    <location>
        <begin position="158"/>
        <end position="177"/>
    </location>
</feature>
<dbReference type="Proteomes" id="UP000316298">
    <property type="component" value="Unassembled WGS sequence"/>
</dbReference>
<proteinExistence type="predicted"/>
<feature type="transmembrane region" description="Helical" evidence="1">
    <location>
        <begin position="63"/>
        <end position="80"/>
    </location>
</feature>
<dbReference type="AlphaFoldDB" id="A0A542DSS4"/>
<feature type="transmembrane region" description="Helical" evidence="1">
    <location>
        <begin position="21"/>
        <end position="43"/>
    </location>
</feature>
<organism evidence="2 3">
    <name type="scientific">Kribbella jejuensis</name>
    <dbReference type="NCBI Taxonomy" id="236068"/>
    <lineage>
        <taxon>Bacteria</taxon>
        <taxon>Bacillati</taxon>
        <taxon>Actinomycetota</taxon>
        <taxon>Actinomycetes</taxon>
        <taxon>Propionibacteriales</taxon>
        <taxon>Kribbellaceae</taxon>
        <taxon>Kribbella</taxon>
    </lineage>
</organism>
<dbReference type="OrthoDB" id="3078421at2"/>
<protein>
    <submittedName>
        <fullName evidence="2">Uncharacterized protein</fullName>
    </submittedName>
</protein>
<accession>A0A542DSS4</accession>
<keyword evidence="1" id="KW-0812">Transmembrane</keyword>
<gene>
    <name evidence="2" type="ORF">FB475_5805</name>
</gene>
<keyword evidence="3" id="KW-1185">Reference proteome</keyword>
<dbReference type="EMBL" id="VFMM01000003">
    <property type="protein sequence ID" value="TQJ06152.1"/>
    <property type="molecule type" value="Genomic_DNA"/>
</dbReference>
<keyword evidence="1" id="KW-0472">Membrane</keyword>
<evidence type="ECO:0000256" key="1">
    <source>
        <dbReference type="SAM" id="Phobius"/>
    </source>
</evidence>
<evidence type="ECO:0000313" key="3">
    <source>
        <dbReference type="Proteomes" id="UP000316298"/>
    </source>
</evidence>
<feature type="transmembrane region" description="Helical" evidence="1">
    <location>
        <begin position="223"/>
        <end position="240"/>
    </location>
</feature>
<name>A0A542DSS4_9ACTN</name>
<feature type="transmembrane region" description="Helical" evidence="1">
    <location>
        <begin position="119"/>
        <end position="138"/>
    </location>
</feature>